<dbReference type="RefSeq" id="XP_021035576.1">
    <property type="nucleotide sequence ID" value="XM_021179917.1"/>
</dbReference>
<dbReference type="GeneID" id="110307674"/>
<evidence type="ECO:0000256" key="1">
    <source>
        <dbReference type="SAM" id="MobiDB-lite"/>
    </source>
</evidence>
<evidence type="ECO:0000313" key="2">
    <source>
        <dbReference type="Proteomes" id="UP000515126"/>
    </source>
</evidence>
<feature type="compositionally biased region" description="Basic and acidic residues" evidence="1">
    <location>
        <begin position="95"/>
        <end position="110"/>
    </location>
</feature>
<name>A0A6P5QY29_MUSCR</name>
<proteinExistence type="predicted"/>
<keyword evidence="2" id="KW-1185">Reference proteome</keyword>
<protein>
    <submittedName>
        <fullName evidence="3">HTLV-1-related endogenous sequence</fullName>
    </submittedName>
</protein>
<feature type="region of interest" description="Disordered" evidence="1">
    <location>
        <begin position="1"/>
        <end position="173"/>
    </location>
</feature>
<dbReference type="Proteomes" id="UP000515126">
    <property type="component" value="Chromosome 13"/>
</dbReference>
<feature type="compositionally biased region" description="Polar residues" evidence="1">
    <location>
        <begin position="161"/>
        <end position="170"/>
    </location>
</feature>
<dbReference type="AlphaFoldDB" id="A0A6P5QY29"/>
<gene>
    <name evidence="3" type="primary">LOC110307674</name>
</gene>
<feature type="compositionally biased region" description="Low complexity" evidence="1">
    <location>
        <begin position="60"/>
        <end position="71"/>
    </location>
</feature>
<feature type="compositionally biased region" description="Low complexity" evidence="1">
    <location>
        <begin position="275"/>
        <end position="290"/>
    </location>
</feature>
<dbReference type="KEGG" id="mcal:110307674"/>
<organism evidence="2 3">
    <name type="scientific">Mus caroli</name>
    <name type="common">Ryukyu mouse</name>
    <name type="synonym">Ricefield mouse</name>
    <dbReference type="NCBI Taxonomy" id="10089"/>
    <lineage>
        <taxon>Eukaryota</taxon>
        <taxon>Metazoa</taxon>
        <taxon>Chordata</taxon>
        <taxon>Craniata</taxon>
        <taxon>Vertebrata</taxon>
        <taxon>Euteleostomi</taxon>
        <taxon>Mammalia</taxon>
        <taxon>Eutheria</taxon>
        <taxon>Euarchontoglires</taxon>
        <taxon>Glires</taxon>
        <taxon>Rodentia</taxon>
        <taxon>Myomorpha</taxon>
        <taxon>Muroidea</taxon>
        <taxon>Muridae</taxon>
        <taxon>Murinae</taxon>
        <taxon>Mus</taxon>
        <taxon>Mus</taxon>
    </lineage>
</organism>
<accession>A0A6P5QY29</accession>
<feature type="region of interest" description="Disordered" evidence="1">
    <location>
        <begin position="275"/>
        <end position="307"/>
    </location>
</feature>
<sequence length="318" mass="33784">MAKLNRVSSWLGLPEAALSRGPRPPEPAPRRQACSPPQATRLPAASAAHRTRPCKPPPRSAAAPPRRAAPQARPPPGGRRSGASAPRGPPRQNKGMREGLRRRAGHREARPVAAQGERLGSRSLPATARRVPGLPDQRGVQGRKMKGGAAKSPQPPPLQAWVSQPSTQSGWPGLGTSAVRPRRAGHVVWLLKGSASTPPPRRALRHRNINFPEIRRHYAIAGRRRESAAARATCGRQGAAIKAATLRWRVPPPAKAAKVYVMHAPRILAASRQPCAAPARIPRPTPAGRALQERARSRAGPPGPPVGGALTVVLILSP</sequence>
<reference evidence="3" key="1">
    <citation type="submission" date="2025-08" db="UniProtKB">
        <authorList>
            <consortium name="RefSeq"/>
        </authorList>
    </citation>
    <scope>IDENTIFICATION</scope>
</reference>
<evidence type="ECO:0000313" key="3">
    <source>
        <dbReference type="RefSeq" id="XP_021035576.1"/>
    </source>
</evidence>